<dbReference type="PANTHER" id="PTHR30591">
    <property type="entry name" value="RECBCD ENZYME SUBUNIT RECC"/>
    <property type="match status" value="1"/>
</dbReference>
<name>A0A432JII8_9GAMM</name>
<dbReference type="GO" id="GO:0005524">
    <property type="term" value="F:ATP binding"/>
    <property type="evidence" value="ECO:0007669"/>
    <property type="project" value="UniProtKB-KW"/>
</dbReference>
<dbReference type="GO" id="GO:0003677">
    <property type="term" value="F:DNA binding"/>
    <property type="evidence" value="ECO:0007669"/>
    <property type="project" value="UniProtKB-KW"/>
</dbReference>
<dbReference type="Gene3D" id="1.10.10.990">
    <property type="match status" value="1"/>
</dbReference>
<organism evidence="12">
    <name type="scientific">Billgrantia gudaonensis</name>
    <dbReference type="NCBI Taxonomy" id="376427"/>
    <lineage>
        <taxon>Bacteria</taxon>
        <taxon>Pseudomonadati</taxon>
        <taxon>Pseudomonadota</taxon>
        <taxon>Gammaproteobacteria</taxon>
        <taxon>Oceanospirillales</taxon>
        <taxon>Halomonadaceae</taxon>
        <taxon>Billgrantia</taxon>
    </lineage>
</organism>
<accession>A0A432JII8</accession>
<keyword evidence="6" id="KW-0269">Exonuclease</keyword>
<dbReference type="InterPro" id="IPR041500">
    <property type="entry name" value="RecC_C"/>
</dbReference>
<feature type="compositionally biased region" description="Low complexity" evidence="10">
    <location>
        <begin position="442"/>
        <end position="454"/>
    </location>
</feature>
<feature type="domain" description="RecC C-terminal" evidence="11">
    <location>
        <begin position="185"/>
        <end position="407"/>
    </location>
</feature>
<keyword evidence="2" id="KW-0547">Nucleotide-binding</keyword>
<feature type="compositionally biased region" description="Basic residues" evidence="10">
    <location>
        <begin position="150"/>
        <end position="164"/>
    </location>
</feature>
<dbReference type="SUPFAM" id="SSF52540">
    <property type="entry name" value="P-loop containing nucleoside triphosphate hydrolases"/>
    <property type="match status" value="1"/>
</dbReference>
<evidence type="ECO:0000256" key="5">
    <source>
        <dbReference type="ARBA" id="ARBA00022806"/>
    </source>
</evidence>
<feature type="region of interest" description="Disordered" evidence="10">
    <location>
        <begin position="117"/>
        <end position="136"/>
    </location>
</feature>
<keyword evidence="5" id="KW-0347">Helicase</keyword>
<evidence type="ECO:0000256" key="1">
    <source>
        <dbReference type="ARBA" id="ARBA00022722"/>
    </source>
</evidence>
<keyword evidence="3" id="KW-0227">DNA damage</keyword>
<dbReference type="GO" id="GO:0006281">
    <property type="term" value="P:DNA repair"/>
    <property type="evidence" value="ECO:0007669"/>
    <property type="project" value="UniProtKB-KW"/>
</dbReference>
<dbReference type="PANTHER" id="PTHR30591:SF1">
    <property type="entry name" value="RECBCD ENZYME SUBUNIT RECC"/>
    <property type="match status" value="1"/>
</dbReference>
<dbReference type="InterPro" id="IPR027417">
    <property type="entry name" value="P-loop_NTPase"/>
</dbReference>
<evidence type="ECO:0000256" key="7">
    <source>
        <dbReference type="ARBA" id="ARBA00022840"/>
    </source>
</evidence>
<dbReference type="InterPro" id="IPR011335">
    <property type="entry name" value="Restrct_endonuc-II-like"/>
</dbReference>
<dbReference type="SUPFAM" id="SSF52980">
    <property type="entry name" value="Restriction endonuclease-like"/>
    <property type="match status" value="2"/>
</dbReference>
<feature type="region of interest" description="Disordered" evidence="10">
    <location>
        <begin position="433"/>
        <end position="454"/>
    </location>
</feature>
<evidence type="ECO:0000313" key="12">
    <source>
        <dbReference type="EMBL" id="RUA22267.1"/>
    </source>
</evidence>
<evidence type="ECO:0000256" key="8">
    <source>
        <dbReference type="ARBA" id="ARBA00023125"/>
    </source>
</evidence>
<keyword evidence="4" id="KW-0378">Hydrolase</keyword>
<proteinExistence type="predicted"/>
<dbReference type="AlphaFoldDB" id="A0A432JII8"/>
<evidence type="ECO:0000259" key="11">
    <source>
        <dbReference type="Pfam" id="PF17946"/>
    </source>
</evidence>
<keyword evidence="9" id="KW-0234">DNA repair</keyword>
<reference evidence="12" key="1">
    <citation type="submission" date="2018-12" db="EMBL/GenBank/DDBJ databases">
        <authorList>
            <person name="Jadhav K."/>
            <person name="Kushwaha B."/>
            <person name="Jadhav I."/>
        </authorList>
    </citation>
    <scope>NUCLEOTIDE SEQUENCE [LARGE SCALE GENOMIC DNA]</scope>
    <source>
        <strain evidence="12">SBS 10</strain>
    </source>
</reference>
<keyword evidence="1" id="KW-0540">Nuclease</keyword>
<evidence type="ECO:0000256" key="3">
    <source>
        <dbReference type="ARBA" id="ARBA00022763"/>
    </source>
</evidence>
<keyword evidence="8" id="KW-0238">DNA-binding</keyword>
<sequence>MGQLRHPDADAAIPFQRVCLLGMNDGDYPPPLDIDLMHGDYRPATARAADDRYLFLEALLSARRQLYVSWVGRSIVDNAEKPPSVLVGRPPAAGWQVEEEAEAALAALTPSTRCSRSALLPGRGETSRPGGCSPMPMVAGCASSEFTGRNRSRAKRHRPPRRFRAGNPHPGPVGQFPARSREEAFNTRLKVFLEREDITSLDHEPFTLDGLTRWQLQDALIQASAAIDAASLTTGAARHPGPPLEDGECSPWAPSPTACAKASPSRRRCSRPTETLDAWPHAIEAGRCVSTCPPATPAAGRLAGPVAQGTTPTHRCRLLLLSSSSLMARPLADRYRWASWCALGRPPGRLSRRAADHRCCSPRPATSPCRRWKQGGLKRLGHVIAWQAGMRQPLPLACDTAFAWLGKVDEHLGRQQWPRQRRLAAARKAYEGDGFPAARANTTPISPASPTSPT</sequence>
<comment type="caution">
    <text evidence="12">The sequence shown here is derived from an EMBL/GenBank/DDBJ whole genome shotgun (WGS) entry which is preliminary data.</text>
</comment>
<feature type="region of interest" description="Disordered" evidence="10">
    <location>
        <begin position="146"/>
        <end position="177"/>
    </location>
</feature>
<evidence type="ECO:0000256" key="6">
    <source>
        <dbReference type="ARBA" id="ARBA00022839"/>
    </source>
</evidence>
<dbReference type="GO" id="GO:0006310">
    <property type="term" value="P:DNA recombination"/>
    <property type="evidence" value="ECO:0007669"/>
    <property type="project" value="TreeGrafter"/>
</dbReference>
<evidence type="ECO:0000256" key="10">
    <source>
        <dbReference type="SAM" id="MobiDB-lite"/>
    </source>
</evidence>
<keyword evidence="7" id="KW-0067">ATP-binding</keyword>
<evidence type="ECO:0000256" key="9">
    <source>
        <dbReference type="ARBA" id="ARBA00023204"/>
    </source>
</evidence>
<evidence type="ECO:0000256" key="2">
    <source>
        <dbReference type="ARBA" id="ARBA00022741"/>
    </source>
</evidence>
<dbReference type="GO" id="GO:0004527">
    <property type="term" value="F:exonuclease activity"/>
    <property type="evidence" value="ECO:0007669"/>
    <property type="project" value="UniProtKB-KW"/>
</dbReference>
<dbReference type="GO" id="GO:0004386">
    <property type="term" value="F:helicase activity"/>
    <property type="evidence" value="ECO:0007669"/>
    <property type="project" value="UniProtKB-KW"/>
</dbReference>
<dbReference type="Gene3D" id="3.40.50.300">
    <property type="entry name" value="P-loop containing nucleotide triphosphate hydrolases"/>
    <property type="match status" value="1"/>
</dbReference>
<protein>
    <recommendedName>
        <fullName evidence="11">RecC C-terminal domain-containing protein</fullName>
    </recommendedName>
</protein>
<dbReference type="Pfam" id="PF17946">
    <property type="entry name" value="RecC_C"/>
    <property type="match status" value="1"/>
</dbReference>
<dbReference type="EMBL" id="RXHI01000020">
    <property type="protein sequence ID" value="RUA22267.1"/>
    <property type="molecule type" value="Genomic_DNA"/>
</dbReference>
<gene>
    <name evidence="12" type="ORF">DSL92_06740</name>
</gene>
<evidence type="ECO:0000256" key="4">
    <source>
        <dbReference type="ARBA" id="ARBA00022801"/>
    </source>
</evidence>